<gene>
    <name evidence="11" type="ORF">CLODIP_2_CD04307</name>
</gene>
<dbReference type="PANTHER" id="PTHR10269">
    <property type="entry name" value="GDNF RECEPTOR ALPHA"/>
    <property type="match status" value="1"/>
</dbReference>
<feature type="domain" description="GDNF/GAS1" evidence="10">
    <location>
        <begin position="172"/>
        <end position="249"/>
    </location>
</feature>
<feature type="compositionally biased region" description="Pro residues" evidence="8">
    <location>
        <begin position="666"/>
        <end position="683"/>
    </location>
</feature>
<dbReference type="Proteomes" id="UP000494165">
    <property type="component" value="Unassembled WGS sequence"/>
</dbReference>
<dbReference type="InterPro" id="IPR059035">
    <property type="entry name" value="Fn1_3"/>
</dbReference>
<dbReference type="InterPro" id="IPR037193">
    <property type="entry name" value="GDNF_alpha"/>
</dbReference>
<keyword evidence="5" id="KW-0472">Membrane</keyword>
<feature type="compositionally biased region" description="Low complexity" evidence="8">
    <location>
        <begin position="684"/>
        <end position="728"/>
    </location>
</feature>
<dbReference type="AlphaFoldDB" id="A0A8S1CI48"/>
<evidence type="ECO:0000256" key="1">
    <source>
        <dbReference type="ARBA" id="ARBA00004236"/>
    </source>
</evidence>
<dbReference type="SMART" id="SM00907">
    <property type="entry name" value="GDNF"/>
    <property type="match status" value="4"/>
</dbReference>
<evidence type="ECO:0000313" key="11">
    <source>
        <dbReference type="EMBL" id="CAB3367242.1"/>
    </source>
</evidence>
<keyword evidence="12" id="KW-1185">Reference proteome</keyword>
<protein>
    <recommendedName>
        <fullName evidence="10">GDNF/GAS1 domain-containing protein</fullName>
    </recommendedName>
</protein>
<comment type="subcellular location">
    <subcellularLocation>
        <location evidence="1">Cell membrane</location>
    </subcellularLocation>
</comment>
<feature type="region of interest" description="Disordered" evidence="8">
    <location>
        <begin position="612"/>
        <end position="728"/>
    </location>
</feature>
<feature type="domain" description="GDNF/GAS1" evidence="10">
    <location>
        <begin position="74"/>
        <end position="153"/>
    </location>
</feature>
<sequence length="1000" mass="110486">MGRPKSRTAWRRTVLPLLLLLVHAAGGSEFPERECCDPVYPLAAPPSSTTPYPSVPTATGRAGNPKSAVAILNCVLARTLCFEDASCSAIVEIIPRVCGAEQVACSTVTVTKCQAALRTLQAFPFFRPTCLCREPHVDPECSSFRDFLFDHPCIYVNKKEKDPYPVDALPTCNHALSVCQLERKCIKLFEDFKTNCKVRDGQCKMEERDACHSAWTKLRLSPIFGCICPNNHMKRRCDRIFSLVNHNPCVDVLPASLDLSGTDSALYPYEQDNKFREFWFPPTSLYPYFLLPPTYRPWPSKHPPPPPTHYYHGTHEHHYFSVDEPNLVKHVGGASAPAPHVPISVKVIPAAAEHESSAVDAIDTQLENPLYGVRGGASHADIFPLPPANNTIDEKYHWTPSYTIRPAIADNEMSRTFSFQSTCHLALDMCNNNYNCRSALLPVLQYCDASRCARDACMAAMQTFYRSVDLKWSLEVAFCLCKKTDNKHDECLIAQEQLHPMCAQRVDGAAIPTCHSLAEVCREEAGCRVKLEYYEQSCAVDSVTKKCAGSPSECRKAMLGILGTSLRSSCACKGTDFSQLYDCLGWQRLLWVNPCVVESQRDFQASKIAAMLPPPTTAPPPPPPPPVQTPAWTPMPQPTPPTFGVPRTPPPTAASTMPTATRPTRPTAPPAPAVPVPASPPTPSTTTSTTITTTTTTTQAAVVTTEATEPTTTPTTPTTTLPTTTTEPPKFCIVQRPQQKDQYILEGTGKRLYRENEEECSELCQCNEGEQLVCNTLCVQRAPCKTDLAFYNHAAPAYQAYRGLCKCYSGRFICMRPTPDSYSLPHGVFLFLGYSEVDENLLKPHINLTIHDSVEALQHVMRFEPSSPSKVRQQKFQGECVLFLYNITKENVILVAKLVNENFTYSKEGVSKTPYQQLQHEKEECSAPLQELSNKINKQHADVHSHQLLSIIKIADVEVKVPESSGGGAAASLRGAADPATCLLVVIVAHLLHNYRLLSS</sequence>
<reference evidence="11 12" key="1">
    <citation type="submission" date="2020-04" db="EMBL/GenBank/DDBJ databases">
        <authorList>
            <person name="Alioto T."/>
            <person name="Alioto T."/>
            <person name="Gomez Garrido J."/>
        </authorList>
    </citation>
    <scope>NUCLEOTIDE SEQUENCE [LARGE SCALE GENOMIC DNA]</scope>
</reference>
<dbReference type="GO" id="GO:0007399">
    <property type="term" value="P:nervous system development"/>
    <property type="evidence" value="ECO:0007669"/>
    <property type="project" value="TreeGrafter"/>
</dbReference>
<name>A0A8S1CI48_9INSE</name>
<feature type="domain" description="GDNF/GAS1" evidence="10">
    <location>
        <begin position="423"/>
        <end position="502"/>
    </location>
</feature>
<dbReference type="PRINTS" id="PR01217">
    <property type="entry name" value="PRICHEXTENSN"/>
</dbReference>
<dbReference type="SUPFAM" id="SSF110035">
    <property type="entry name" value="GDNF receptor-like"/>
    <property type="match status" value="4"/>
</dbReference>
<proteinExistence type="inferred from homology"/>
<feature type="signal peptide" evidence="9">
    <location>
        <begin position="1"/>
        <end position="27"/>
    </location>
</feature>
<dbReference type="GO" id="GO:0007169">
    <property type="term" value="P:cell surface receptor protein tyrosine kinase signaling pathway"/>
    <property type="evidence" value="ECO:0007669"/>
    <property type="project" value="UniProtKB-ARBA"/>
</dbReference>
<organism evidence="11 12">
    <name type="scientific">Cloeon dipterum</name>
    <dbReference type="NCBI Taxonomy" id="197152"/>
    <lineage>
        <taxon>Eukaryota</taxon>
        <taxon>Metazoa</taxon>
        <taxon>Ecdysozoa</taxon>
        <taxon>Arthropoda</taxon>
        <taxon>Hexapoda</taxon>
        <taxon>Insecta</taxon>
        <taxon>Pterygota</taxon>
        <taxon>Palaeoptera</taxon>
        <taxon>Ephemeroptera</taxon>
        <taxon>Pisciforma</taxon>
        <taxon>Baetidae</taxon>
        <taxon>Cloeon</taxon>
    </lineage>
</organism>
<evidence type="ECO:0000259" key="10">
    <source>
        <dbReference type="SMART" id="SM00907"/>
    </source>
</evidence>
<feature type="chain" id="PRO_5035829729" description="GDNF/GAS1 domain-containing protein" evidence="9">
    <location>
        <begin position="28"/>
        <end position="1000"/>
    </location>
</feature>
<dbReference type="Pfam" id="PF25537">
    <property type="entry name" value="DUF7921"/>
    <property type="match status" value="1"/>
</dbReference>
<evidence type="ECO:0000256" key="2">
    <source>
        <dbReference type="ARBA" id="ARBA00005961"/>
    </source>
</evidence>
<dbReference type="PANTHER" id="PTHR10269:SF12">
    <property type="entry name" value="GLIAL CELL LINE-DERIVED NEUROTROPHIC FAMILY RECEPTOR-LIKE, ISOFORM E"/>
    <property type="match status" value="1"/>
</dbReference>
<evidence type="ECO:0000256" key="3">
    <source>
        <dbReference type="ARBA" id="ARBA00022475"/>
    </source>
</evidence>
<evidence type="ECO:0000256" key="6">
    <source>
        <dbReference type="ARBA" id="ARBA00023170"/>
    </source>
</evidence>
<dbReference type="InterPro" id="IPR016017">
    <property type="entry name" value="GDNF/GAS1"/>
</dbReference>
<evidence type="ECO:0000313" key="12">
    <source>
        <dbReference type="Proteomes" id="UP000494165"/>
    </source>
</evidence>
<keyword evidence="3" id="KW-1003">Cell membrane</keyword>
<dbReference type="GO" id="GO:0043235">
    <property type="term" value="C:receptor complex"/>
    <property type="evidence" value="ECO:0007669"/>
    <property type="project" value="TreeGrafter"/>
</dbReference>
<evidence type="ECO:0000256" key="7">
    <source>
        <dbReference type="ARBA" id="ARBA00023180"/>
    </source>
</evidence>
<comment type="caution">
    <text evidence="11">The sequence shown here is derived from an EMBL/GenBank/DDBJ whole genome shotgun (WGS) entry which is preliminary data.</text>
</comment>
<accession>A0A8S1CI48</accession>
<keyword evidence="4 9" id="KW-0732">Signal</keyword>
<dbReference type="OrthoDB" id="6374728at2759"/>
<dbReference type="GO" id="GO:0038023">
    <property type="term" value="F:signaling receptor activity"/>
    <property type="evidence" value="ECO:0007669"/>
    <property type="project" value="InterPro"/>
</dbReference>
<evidence type="ECO:0000256" key="4">
    <source>
        <dbReference type="ARBA" id="ARBA00022729"/>
    </source>
</evidence>
<feature type="compositionally biased region" description="Low complexity" evidence="8">
    <location>
        <begin position="653"/>
        <end position="665"/>
    </location>
</feature>
<evidence type="ECO:0000256" key="8">
    <source>
        <dbReference type="SAM" id="MobiDB-lite"/>
    </source>
</evidence>
<dbReference type="GO" id="GO:0009897">
    <property type="term" value="C:external side of plasma membrane"/>
    <property type="evidence" value="ECO:0007669"/>
    <property type="project" value="TreeGrafter"/>
</dbReference>
<dbReference type="EMBL" id="CADEPI010000029">
    <property type="protein sequence ID" value="CAB3367242.1"/>
    <property type="molecule type" value="Genomic_DNA"/>
</dbReference>
<comment type="similarity">
    <text evidence="2">Belongs to the GDNFR family.</text>
</comment>
<dbReference type="Pfam" id="PF25868">
    <property type="entry name" value="Fn1_3"/>
    <property type="match status" value="1"/>
</dbReference>
<feature type="domain" description="GDNF/GAS1" evidence="10">
    <location>
        <begin position="514"/>
        <end position="595"/>
    </location>
</feature>
<dbReference type="Pfam" id="PF02351">
    <property type="entry name" value="GDNF"/>
    <property type="match status" value="4"/>
</dbReference>
<dbReference type="InterPro" id="IPR057681">
    <property type="entry name" value="DUF7921"/>
</dbReference>
<keyword evidence="6" id="KW-0675">Receptor</keyword>
<keyword evidence="7" id="KW-0325">Glycoprotein</keyword>
<feature type="compositionally biased region" description="Pro residues" evidence="8">
    <location>
        <begin position="612"/>
        <end position="652"/>
    </location>
</feature>
<evidence type="ECO:0000256" key="5">
    <source>
        <dbReference type="ARBA" id="ARBA00023136"/>
    </source>
</evidence>
<dbReference type="InterPro" id="IPR003438">
    <property type="entry name" value="GDNF_rcpt"/>
</dbReference>
<evidence type="ECO:0000256" key="9">
    <source>
        <dbReference type="SAM" id="SignalP"/>
    </source>
</evidence>